<dbReference type="Pfam" id="PF00535">
    <property type="entry name" value="Glycos_transf_2"/>
    <property type="match status" value="1"/>
</dbReference>
<sequence>MPSPRRTLTVVVPCLNDADLLRDCLASINAQTVTPDEIIVVDNGSTDDSVRVAEAAGATVIREPRRGITWASAAGYNAAGGDVIVRIDADCTLPVDYLARVHAIWDQAEQDPTRTVVALTGVGSFQLPGRLGRWSANLYLGAYRWASKQALGHYPIFGSNCSLSRTWWGAVRDDIDLANTFVHEDMYFSFFVRPHETVWFQRDLTVMMDPRALFGVRQLWTRVARGFHTVRSAWEREPVYVRLVRRGLVDASIVPQRLLPADLQA</sequence>
<comment type="caution">
    <text evidence="11">The sequence shown here is derived from an EMBL/GenBank/DDBJ whole genome shotgun (WGS) entry which is preliminary data.</text>
</comment>
<accession>A0A8I0LF34</accession>
<evidence type="ECO:0000313" key="11">
    <source>
        <dbReference type="EMBL" id="MBD8029388.1"/>
    </source>
</evidence>
<evidence type="ECO:0000259" key="10">
    <source>
        <dbReference type="Pfam" id="PF00535"/>
    </source>
</evidence>
<evidence type="ECO:0000256" key="6">
    <source>
        <dbReference type="ARBA" id="ARBA00037281"/>
    </source>
</evidence>
<evidence type="ECO:0000313" key="12">
    <source>
        <dbReference type="Proteomes" id="UP000650224"/>
    </source>
</evidence>
<dbReference type="EMBL" id="JACSPR010000002">
    <property type="protein sequence ID" value="MBD8029388.1"/>
    <property type="molecule type" value="Genomic_DNA"/>
</dbReference>
<keyword evidence="12" id="KW-1185">Reference proteome</keyword>
<dbReference type="Proteomes" id="UP000650224">
    <property type="component" value="Unassembled WGS sequence"/>
</dbReference>
<evidence type="ECO:0000256" key="3">
    <source>
        <dbReference type="ARBA" id="ARBA00022676"/>
    </source>
</evidence>
<dbReference type="InterPro" id="IPR029044">
    <property type="entry name" value="Nucleotide-diphossugar_trans"/>
</dbReference>
<evidence type="ECO:0000256" key="9">
    <source>
        <dbReference type="ARBA" id="ARBA00040345"/>
    </source>
</evidence>
<evidence type="ECO:0000256" key="8">
    <source>
        <dbReference type="ARBA" id="ARBA00038120"/>
    </source>
</evidence>
<dbReference type="PANTHER" id="PTHR43646:SF2">
    <property type="entry name" value="GLYCOSYLTRANSFERASE 2-LIKE DOMAIN-CONTAINING PROTEIN"/>
    <property type="match status" value="1"/>
</dbReference>
<dbReference type="RefSeq" id="WP_191732631.1">
    <property type="nucleotide sequence ID" value="NZ_JACSPR010000002.1"/>
</dbReference>
<keyword evidence="5" id="KW-0472">Membrane</keyword>
<dbReference type="PANTHER" id="PTHR43646">
    <property type="entry name" value="GLYCOSYLTRANSFERASE"/>
    <property type="match status" value="1"/>
</dbReference>
<proteinExistence type="inferred from homology"/>
<evidence type="ECO:0000256" key="7">
    <source>
        <dbReference type="ARBA" id="ARBA00037904"/>
    </source>
</evidence>
<organism evidence="11 12">
    <name type="scientific">Corynebacterium gallinarum</name>
    <dbReference type="NCBI Taxonomy" id="2762214"/>
    <lineage>
        <taxon>Bacteria</taxon>
        <taxon>Bacillati</taxon>
        <taxon>Actinomycetota</taxon>
        <taxon>Actinomycetes</taxon>
        <taxon>Mycobacteriales</taxon>
        <taxon>Corynebacteriaceae</taxon>
        <taxon>Corynebacterium</taxon>
    </lineage>
</organism>
<evidence type="ECO:0000256" key="5">
    <source>
        <dbReference type="ARBA" id="ARBA00023136"/>
    </source>
</evidence>
<comment type="similarity">
    <text evidence="8">Belongs to the glycosyltransferase 2 family. CrtQ subfamily.</text>
</comment>
<evidence type="ECO:0000256" key="1">
    <source>
        <dbReference type="ARBA" id="ARBA00004236"/>
    </source>
</evidence>
<name>A0A8I0LF34_9CORY</name>
<dbReference type="GO" id="GO:0005886">
    <property type="term" value="C:plasma membrane"/>
    <property type="evidence" value="ECO:0007669"/>
    <property type="project" value="UniProtKB-SubCell"/>
</dbReference>
<reference evidence="11 12" key="1">
    <citation type="submission" date="2020-08" db="EMBL/GenBank/DDBJ databases">
        <title>A Genomic Blueprint of the Chicken Gut Microbiome.</title>
        <authorList>
            <person name="Gilroy R."/>
            <person name="Ravi A."/>
            <person name="Getino M."/>
            <person name="Pursley I."/>
            <person name="Horton D.L."/>
            <person name="Alikhan N.-F."/>
            <person name="Baker D."/>
            <person name="Gharbi K."/>
            <person name="Hall N."/>
            <person name="Watson M."/>
            <person name="Adriaenssens E.M."/>
            <person name="Foster-Nyarko E."/>
            <person name="Jarju S."/>
            <person name="Secka A."/>
            <person name="Antonio M."/>
            <person name="Oren A."/>
            <person name="Chaudhuri R."/>
            <person name="La Ragione R.M."/>
            <person name="Hildebrand F."/>
            <person name="Pallen M.J."/>
        </authorList>
    </citation>
    <scope>NUCLEOTIDE SEQUENCE [LARGE SCALE GENOMIC DNA]</scope>
    <source>
        <strain evidence="11 12">Sa1YVA5</strain>
    </source>
</reference>
<keyword evidence="4 11" id="KW-0808">Transferase</keyword>
<dbReference type="GO" id="GO:0016757">
    <property type="term" value="F:glycosyltransferase activity"/>
    <property type="evidence" value="ECO:0007669"/>
    <property type="project" value="UniProtKB-KW"/>
</dbReference>
<keyword evidence="2" id="KW-1003">Cell membrane</keyword>
<dbReference type="AlphaFoldDB" id="A0A8I0LF34"/>
<evidence type="ECO:0000256" key="2">
    <source>
        <dbReference type="ARBA" id="ARBA00022475"/>
    </source>
</evidence>
<protein>
    <recommendedName>
        <fullName evidence="9">4,4'-diaponeurosporenoate glycosyltransferase</fullName>
    </recommendedName>
</protein>
<feature type="domain" description="Glycosyltransferase 2-like" evidence="10">
    <location>
        <begin position="9"/>
        <end position="108"/>
    </location>
</feature>
<comment type="pathway">
    <text evidence="7">Carotenoid biosynthesis; staphyloxanthin biosynthesis; staphyloxanthin from farnesyl diphosphate: step 4/5.</text>
</comment>
<dbReference type="SUPFAM" id="SSF53448">
    <property type="entry name" value="Nucleotide-diphospho-sugar transferases"/>
    <property type="match status" value="1"/>
</dbReference>
<evidence type="ECO:0000256" key="4">
    <source>
        <dbReference type="ARBA" id="ARBA00022679"/>
    </source>
</evidence>
<keyword evidence="3" id="KW-0328">Glycosyltransferase</keyword>
<comment type="function">
    <text evidence="6">Catalyzes the glycosylation of 4,4'-diaponeurosporenoate, i.e. the esterification of glucose at the C1'' position with the carboxyl group of 4,4'-diaponeurosporenic acid, to form glycosyl-4,4'-diaponeurosporenoate. This is a step in the biosynthesis of staphyloxanthin, an orange pigment present in most staphylococci strains.</text>
</comment>
<dbReference type="InterPro" id="IPR001173">
    <property type="entry name" value="Glyco_trans_2-like"/>
</dbReference>
<gene>
    <name evidence="11" type="ORF">H9627_03425</name>
</gene>
<dbReference type="Gene3D" id="3.90.550.10">
    <property type="entry name" value="Spore Coat Polysaccharide Biosynthesis Protein SpsA, Chain A"/>
    <property type="match status" value="1"/>
</dbReference>
<comment type="subcellular location">
    <subcellularLocation>
        <location evidence="1">Cell membrane</location>
    </subcellularLocation>
</comment>
<dbReference type="CDD" id="cd00761">
    <property type="entry name" value="Glyco_tranf_GTA_type"/>
    <property type="match status" value="1"/>
</dbReference>